<dbReference type="InterPro" id="IPR027417">
    <property type="entry name" value="P-loop_NTPase"/>
</dbReference>
<accession>A0A1E5VG21</accession>
<comment type="caution">
    <text evidence="1">The sequence shown here is derived from an EMBL/GenBank/DDBJ whole genome shotgun (WGS) entry which is preliminary data.</text>
</comment>
<feature type="non-terminal residue" evidence="1">
    <location>
        <position position="84"/>
    </location>
</feature>
<sequence length="84" mass="9548">MLERYRGLPLAIVAVGNLLALKERTEFAWRNVRDSLVWDKSSSDLGIGEAASILNLSIDDLQPHLKKCFLSCSVYPEDLWIQEE</sequence>
<keyword evidence="2" id="KW-1185">Reference proteome</keyword>
<dbReference type="Gene3D" id="1.10.10.10">
    <property type="entry name" value="Winged helix-like DNA-binding domain superfamily/Winged helix DNA-binding domain"/>
    <property type="match status" value="1"/>
</dbReference>
<evidence type="ECO:0000313" key="2">
    <source>
        <dbReference type="Proteomes" id="UP000095767"/>
    </source>
</evidence>
<gene>
    <name evidence="1" type="ORF">BAE44_0014922</name>
</gene>
<evidence type="ECO:0000313" key="1">
    <source>
        <dbReference type="EMBL" id="OEL24062.1"/>
    </source>
</evidence>
<dbReference type="GO" id="GO:0098542">
    <property type="term" value="P:defense response to other organism"/>
    <property type="evidence" value="ECO:0007669"/>
    <property type="project" value="TreeGrafter"/>
</dbReference>
<organism evidence="1 2">
    <name type="scientific">Dichanthelium oligosanthes</name>
    <dbReference type="NCBI Taxonomy" id="888268"/>
    <lineage>
        <taxon>Eukaryota</taxon>
        <taxon>Viridiplantae</taxon>
        <taxon>Streptophyta</taxon>
        <taxon>Embryophyta</taxon>
        <taxon>Tracheophyta</taxon>
        <taxon>Spermatophyta</taxon>
        <taxon>Magnoliopsida</taxon>
        <taxon>Liliopsida</taxon>
        <taxon>Poales</taxon>
        <taxon>Poaceae</taxon>
        <taxon>PACMAD clade</taxon>
        <taxon>Panicoideae</taxon>
        <taxon>Panicodae</taxon>
        <taxon>Paniceae</taxon>
        <taxon>Dichantheliinae</taxon>
        <taxon>Dichanthelium</taxon>
    </lineage>
</organism>
<dbReference type="OrthoDB" id="695329at2759"/>
<dbReference type="InterPro" id="IPR044974">
    <property type="entry name" value="Disease_R_plants"/>
</dbReference>
<protein>
    <recommendedName>
        <fullName evidence="3">NB-ARC domain-containing protein</fullName>
    </recommendedName>
</protein>
<dbReference type="EMBL" id="LWDX02040889">
    <property type="protein sequence ID" value="OEL24062.1"/>
    <property type="molecule type" value="Genomic_DNA"/>
</dbReference>
<dbReference type="Proteomes" id="UP000095767">
    <property type="component" value="Unassembled WGS sequence"/>
</dbReference>
<dbReference type="InterPro" id="IPR036388">
    <property type="entry name" value="WH-like_DNA-bd_sf"/>
</dbReference>
<proteinExistence type="predicted"/>
<dbReference type="SUPFAM" id="SSF52540">
    <property type="entry name" value="P-loop containing nucleoside triphosphate hydrolases"/>
    <property type="match status" value="1"/>
</dbReference>
<dbReference type="STRING" id="888268.A0A1E5VG21"/>
<reference evidence="1 2" key="1">
    <citation type="submission" date="2016-09" db="EMBL/GenBank/DDBJ databases">
        <title>The draft genome of Dichanthelium oligosanthes: A C3 panicoid grass species.</title>
        <authorList>
            <person name="Studer A.J."/>
            <person name="Schnable J.C."/>
            <person name="Brutnell T.P."/>
        </authorList>
    </citation>
    <scope>NUCLEOTIDE SEQUENCE [LARGE SCALE GENOMIC DNA]</scope>
    <source>
        <strain evidence="2">cv. Kellogg 1175</strain>
        <tissue evidence="1">Leaf</tissue>
    </source>
</reference>
<evidence type="ECO:0008006" key="3">
    <source>
        <dbReference type="Google" id="ProtNLM"/>
    </source>
</evidence>
<name>A0A1E5VG21_9POAL</name>
<dbReference type="PANTHER" id="PTHR23155:SF943">
    <property type="entry name" value="OS08G0193700 PROTEIN"/>
    <property type="match status" value="1"/>
</dbReference>
<dbReference type="PANTHER" id="PTHR23155">
    <property type="entry name" value="DISEASE RESISTANCE PROTEIN RP"/>
    <property type="match status" value="1"/>
</dbReference>
<dbReference type="AlphaFoldDB" id="A0A1E5VG21"/>